<feature type="domain" description="Tetrapyrrole biosynthesis uroporphyrinogen III synthase" evidence="10">
    <location>
        <begin position="15"/>
        <end position="227"/>
    </location>
</feature>
<evidence type="ECO:0000256" key="3">
    <source>
        <dbReference type="ARBA" id="ARBA00013109"/>
    </source>
</evidence>
<dbReference type="InterPro" id="IPR003754">
    <property type="entry name" value="4pyrrol_synth_uPrphyn_synth"/>
</dbReference>
<evidence type="ECO:0000256" key="8">
    <source>
        <dbReference type="ARBA" id="ARBA00048617"/>
    </source>
</evidence>
<dbReference type="SUPFAM" id="SSF69618">
    <property type="entry name" value="HemD-like"/>
    <property type="match status" value="1"/>
</dbReference>
<reference evidence="11 12" key="1">
    <citation type="submission" date="2017-02" db="EMBL/GenBank/DDBJ databases">
        <authorList>
            <person name="Peterson S.W."/>
        </authorList>
    </citation>
    <scope>NUCLEOTIDE SEQUENCE [LARGE SCALE GENOMIC DNA]</scope>
    <source>
        <strain evidence="11 12">S285</strain>
    </source>
</reference>
<evidence type="ECO:0000256" key="7">
    <source>
        <dbReference type="ARBA" id="ARBA00040167"/>
    </source>
</evidence>
<evidence type="ECO:0000256" key="2">
    <source>
        <dbReference type="ARBA" id="ARBA00008133"/>
    </source>
</evidence>
<gene>
    <name evidence="11" type="ORF">B1812_05025</name>
</gene>
<protein>
    <recommendedName>
        <fullName evidence="7 9">Uroporphyrinogen-III synthase</fullName>
        <ecNumber evidence="3 9">4.2.1.75</ecNumber>
    </recommendedName>
</protein>
<evidence type="ECO:0000313" key="12">
    <source>
        <dbReference type="Proteomes" id="UP000193978"/>
    </source>
</evidence>
<dbReference type="UniPathway" id="UPA00251">
    <property type="reaction ID" value="UER00320"/>
</dbReference>
<name>A0A1W6MSJ7_9HYPH</name>
<keyword evidence="12" id="KW-1185">Reference proteome</keyword>
<keyword evidence="4 9" id="KW-0456">Lyase</keyword>
<dbReference type="InterPro" id="IPR036108">
    <property type="entry name" value="4pyrrol_syn_uPrphyn_synt_sf"/>
</dbReference>
<dbReference type="EMBL" id="CP019948">
    <property type="protein sequence ID" value="ARN80532.1"/>
    <property type="molecule type" value="Genomic_DNA"/>
</dbReference>
<dbReference type="AlphaFoldDB" id="A0A1W6MSJ7"/>
<comment type="pathway">
    <text evidence="1 9">Porphyrin-containing compound metabolism; protoporphyrin-IX biosynthesis; coproporphyrinogen-III from 5-aminolevulinate: step 3/4.</text>
</comment>
<dbReference type="GO" id="GO:0006780">
    <property type="term" value="P:uroporphyrinogen III biosynthetic process"/>
    <property type="evidence" value="ECO:0007669"/>
    <property type="project" value="UniProtKB-UniRule"/>
</dbReference>
<organism evidence="11 12">
    <name type="scientific">Methylocystis bryophila</name>
    <dbReference type="NCBI Taxonomy" id="655015"/>
    <lineage>
        <taxon>Bacteria</taxon>
        <taxon>Pseudomonadati</taxon>
        <taxon>Pseudomonadota</taxon>
        <taxon>Alphaproteobacteria</taxon>
        <taxon>Hyphomicrobiales</taxon>
        <taxon>Methylocystaceae</taxon>
        <taxon>Methylocystis</taxon>
    </lineage>
</organism>
<dbReference type="PANTHER" id="PTHR38042">
    <property type="entry name" value="UROPORPHYRINOGEN-III SYNTHASE, CHLOROPLASTIC"/>
    <property type="match status" value="1"/>
</dbReference>
<evidence type="ECO:0000256" key="1">
    <source>
        <dbReference type="ARBA" id="ARBA00004772"/>
    </source>
</evidence>
<evidence type="ECO:0000256" key="6">
    <source>
        <dbReference type="ARBA" id="ARBA00037589"/>
    </source>
</evidence>
<dbReference type="EC" id="4.2.1.75" evidence="3 9"/>
<accession>A0A1W6MSJ7</accession>
<evidence type="ECO:0000256" key="4">
    <source>
        <dbReference type="ARBA" id="ARBA00023239"/>
    </source>
</evidence>
<dbReference type="KEGG" id="mbry:B1812_05025"/>
<sequence length="241" mass="25944">MKRVLVLRAVEDARRTAEKLAAMGFACVLSPVLETVATGAKVPEEAFDAVIVTSAKALAHGDPLESLRLLPLFAVGARTAALAKRRGWRVAGVAPESAALLPAILDHRPPANRLLYLAGRQRRETIETALRKAGREVFALETYEAREALALTEEAAKALAQGELSAALHYSPRSAEIFVRIVRRENLLTAARALRHFAISLETANALRLLGASGTLVADSPDEDALLRQLAAFDGRQVSQN</sequence>
<dbReference type="STRING" id="655015.B1812_05025"/>
<evidence type="ECO:0000256" key="9">
    <source>
        <dbReference type="RuleBase" id="RU366031"/>
    </source>
</evidence>
<dbReference type="PANTHER" id="PTHR38042:SF1">
    <property type="entry name" value="UROPORPHYRINOGEN-III SYNTHASE, CHLOROPLASTIC"/>
    <property type="match status" value="1"/>
</dbReference>
<dbReference type="OrthoDB" id="7163809at2"/>
<evidence type="ECO:0000313" key="11">
    <source>
        <dbReference type="EMBL" id="ARN80532.1"/>
    </source>
</evidence>
<dbReference type="GO" id="GO:0004852">
    <property type="term" value="F:uroporphyrinogen-III synthase activity"/>
    <property type="evidence" value="ECO:0007669"/>
    <property type="project" value="UniProtKB-UniRule"/>
</dbReference>
<dbReference type="Pfam" id="PF02602">
    <property type="entry name" value="HEM4"/>
    <property type="match status" value="1"/>
</dbReference>
<dbReference type="Gene3D" id="3.40.50.10090">
    <property type="match status" value="2"/>
</dbReference>
<evidence type="ECO:0000256" key="5">
    <source>
        <dbReference type="ARBA" id="ARBA00023244"/>
    </source>
</evidence>
<evidence type="ECO:0000259" key="10">
    <source>
        <dbReference type="Pfam" id="PF02602"/>
    </source>
</evidence>
<dbReference type="RefSeq" id="WP_085770602.1">
    <property type="nucleotide sequence ID" value="NZ_AP027149.1"/>
</dbReference>
<comment type="catalytic activity">
    <reaction evidence="8 9">
        <text>hydroxymethylbilane = uroporphyrinogen III + H2O</text>
        <dbReference type="Rhea" id="RHEA:18965"/>
        <dbReference type="ChEBI" id="CHEBI:15377"/>
        <dbReference type="ChEBI" id="CHEBI:57308"/>
        <dbReference type="ChEBI" id="CHEBI:57845"/>
        <dbReference type="EC" id="4.2.1.75"/>
    </reaction>
</comment>
<dbReference type="CDD" id="cd06578">
    <property type="entry name" value="HemD"/>
    <property type="match status" value="1"/>
</dbReference>
<comment type="function">
    <text evidence="6 9">Catalyzes cyclization of the linear tetrapyrrole, hydroxymethylbilane, to the macrocyclic uroporphyrinogen III.</text>
</comment>
<keyword evidence="5 9" id="KW-0627">Porphyrin biosynthesis</keyword>
<dbReference type="GO" id="GO:0006782">
    <property type="term" value="P:protoporphyrinogen IX biosynthetic process"/>
    <property type="evidence" value="ECO:0007669"/>
    <property type="project" value="UniProtKB-UniRule"/>
</dbReference>
<comment type="similarity">
    <text evidence="2 9">Belongs to the uroporphyrinogen-III synthase family.</text>
</comment>
<proteinExistence type="inferred from homology"/>
<dbReference type="InterPro" id="IPR039793">
    <property type="entry name" value="UROS/Hem4"/>
</dbReference>
<dbReference type="Proteomes" id="UP000193978">
    <property type="component" value="Chromosome"/>
</dbReference>